<dbReference type="GO" id="GO:0006955">
    <property type="term" value="P:immune response"/>
    <property type="evidence" value="ECO:0007669"/>
    <property type="project" value="InterPro"/>
</dbReference>
<keyword evidence="6" id="KW-1185">Reference proteome</keyword>
<dbReference type="EMBL" id="QBIY01012687">
    <property type="protein sequence ID" value="RXN19014.1"/>
    <property type="molecule type" value="Genomic_DNA"/>
</dbReference>
<evidence type="ECO:0000256" key="3">
    <source>
        <dbReference type="SAM" id="SignalP"/>
    </source>
</evidence>
<dbReference type="PANTHER" id="PTHR34153">
    <property type="entry name" value="SI:CH211-262H13.3-RELATED-RELATED"/>
    <property type="match status" value="1"/>
</dbReference>
<accession>A0A498MI43</accession>
<dbReference type="Proteomes" id="UP000290572">
    <property type="component" value="Unassembled WGS sequence"/>
</dbReference>
<keyword evidence="3" id="KW-0732">Signal</keyword>
<keyword evidence="2" id="KW-0202">Cytokine</keyword>
<dbReference type="InterPro" id="IPR033899">
    <property type="entry name" value="CXC_Chemokine_domain"/>
</dbReference>
<sequence length="366" mass="40840">MKTFTASAFVLLIFTAALLSTTDGGIYLRCECLQTHSKPQIPAERILSLRVIPAGPKCKNEEIIATMKKGKTCLDPTEDWVIFLKENVEEEQQLKTELKVFHTTFKWHEGAHPESSTPITTLPPLSLKDSLQCHVDKRQCIHPQVCADTCTTSIHPQVCADTCTASIHPQVCADTCTASIHPQVCADTCTTSIHPQVAAVTDIGGATVDEATKRMMTFLLDHALSRQYNFLGRNGKREFKALKLYEVIYGGLKKNAMTSQITRKDAEKAVSKWLIGARDRGEIFSFTHDAEQTGKLVLSRKHLKADAEVTLTGKRKKEIFFHSGDDVLEEYEVTITLSGMRRALLGHIPETRNSFSNLDTDYPYKI</sequence>
<proteinExistence type="inferred from homology"/>
<dbReference type="InterPro" id="IPR036048">
    <property type="entry name" value="Interleukin_8-like_sf"/>
</dbReference>
<dbReference type="SMART" id="SM00199">
    <property type="entry name" value="SCY"/>
    <property type="match status" value="1"/>
</dbReference>
<dbReference type="Gene3D" id="2.40.50.40">
    <property type="match status" value="1"/>
</dbReference>
<evidence type="ECO:0000256" key="1">
    <source>
        <dbReference type="ARBA" id="ARBA00010665"/>
    </source>
</evidence>
<feature type="signal peptide" evidence="3">
    <location>
        <begin position="1"/>
        <end position="24"/>
    </location>
</feature>
<evidence type="ECO:0000313" key="6">
    <source>
        <dbReference type="Proteomes" id="UP000290572"/>
    </source>
</evidence>
<dbReference type="GO" id="GO:0005615">
    <property type="term" value="C:extracellular space"/>
    <property type="evidence" value="ECO:0007669"/>
    <property type="project" value="UniProtKB-KW"/>
</dbReference>
<comment type="similarity">
    <text evidence="1">Belongs to the intercrine alpha (chemokine CxC) family.</text>
</comment>
<dbReference type="Pfam" id="PF00048">
    <property type="entry name" value="IL8"/>
    <property type="match status" value="1"/>
</dbReference>
<name>A0A498MI43_LABRO</name>
<dbReference type="CDD" id="cd00273">
    <property type="entry name" value="Chemokine_CXC"/>
    <property type="match status" value="1"/>
</dbReference>
<dbReference type="InterPro" id="IPR001811">
    <property type="entry name" value="Chemokine_IL8-like_dom"/>
</dbReference>
<evidence type="ECO:0000259" key="4">
    <source>
        <dbReference type="SMART" id="SM00199"/>
    </source>
</evidence>
<feature type="domain" description="Chemokine interleukin-8-like" evidence="4">
    <location>
        <begin position="27"/>
        <end position="88"/>
    </location>
</feature>
<protein>
    <submittedName>
        <fullName evidence="5">Interleukin-8-like protein</fullName>
    </submittedName>
</protein>
<organism evidence="5 6">
    <name type="scientific">Labeo rohita</name>
    <name type="common">Indian major carp</name>
    <name type="synonym">Cyprinus rohita</name>
    <dbReference type="NCBI Taxonomy" id="84645"/>
    <lineage>
        <taxon>Eukaryota</taxon>
        <taxon>Metazoa</taxon>
        <taxon>Chordata</taxon>
        <taxon>Craniata</taxon>
        <taxon>Vertebrata</taxon>
        <taxon>Euteleostomi</taxon>
        <taxon>Actinopterygii</taxon>
        <taxon>Neopterygii</taxon>
        <taxon>Teleostei</taxon>
        <taxon>Ostariophysi</taxon>
        <taxon>Cypriniformes</taxon>
        <taxon>Cyprinidae</taxon>
        <taxon>Labeoninae</taxon>
        <taxon>Labeonini</taxon>
        <taxon>Labeo</taxon>
    </lineage>
</organism>
<reference evidence="5 6" key="1">
    <citation type="submission" date="2018-03" db="EMBL/GenBank/DDBJ databases">
        <title>Draft genome sequence of Rohu Carp (Labeo rohita).</title>
        <authorList>
            <person name="Das P."/>
            <person name="Kushwaha B."/>
            <person name="Joshi C.G."/>
            <person name="Kumar D."/>
            <person name="Nagpure N.S."/>
            <person name="Sahoo L."/>
            <person name="Das S.P."/>
            <person name="Bit A."/>
            <person name="Patnaik S."/>
            <person name="Meher P.K."/>
            <person name="Jayasankar P."/>
            <person name="Koringa P.G."/>
            <person name="Patel N.V."/>
            <person name="Hinsu A.T."/>
            <person name="Kumar R."/>
            <person name="Pandey M."/>
            <person name="Agarwal S."/>
            <person name="Srivastava S."/>
            <person name="Singh M."/>
            <person name="Iquebal M.A."/>
            <person name="Jaiswal S."/>
            <person name="Angadi U.B."/>
            <person name="Kumar N."/>
            <person name="Raza M."/>
            <person name="Shah T.M."/>
            <person name="Rai A."/>
            <person name="Jena J.K."/>
        </authorList>
    </citation>
    <scope>NUCLEOTIDE SEQUENCE [LARGE SCALE GENOMIC DNA]</scope>
    <source>
        <strain evidence="5">DASCIFA01</strain>
        <tissue evidence="5">Testis</tissue>
    </source>
</reference>
<dbReference type="AlphaFoldDB" id="A0A498MI43"/>
<dbReference type="PANTHER" id="PTHR34153:SF2">
    <property type="entry name" value="SI:CH211-262H13.3-RELATED"/>
    <property type="match status" value="1"/>
</dbReference>
<comment type="caution">
    <text evidence="5">The sequence shown here is derived from an EMBL/GenBank/DDBJ whole genome shotgun (WGS) entry which is preliminary data.</text>
</comment>
<dbReference type="SUPFAM" id="SSF54117">
    <property type="entry name" value="Interleukin 8-like chemokines"/>
    <property type="match status" value="1"/>
</dbReference>
<dbReference type="PRINTS" id="PR00436">
    <property type="entry name" value="INTERLEUKIN8"/>
</dbReference>
<evidence type="ECO:0000256" key="2">
    <source>
        <dbReference type="ARBA" id="ARBA00022514"/>
    </source>
</evidence>
<dbReference type="GO" id="GO:0006952">
    <property type="term" value="P:defense response"/>
    <property type="evidence" value="ECO:0007669"/>
    <property type="project" value="InterPro"/>
</dbReference>
<dbReference type="GO" id="GO:0008009">
    <property type="term" value="F:chemokine activity"/>
    <property type="evidence" value="ECO:0007669"/>
    <property type="project" value="InterPro"/>
</dbReference>
<gene>
    <name evidence="5" type="ORF">ROHU_007495</name>
</gene>
<feature type="chain" id="PRO_5036503041" evidence="3">
    <location>
        <begin position="25"/>
        <end position="366"/>
    </location>
</feature>
<evidence type="ECO:0000313" key="5">
    <source>
        <dbReference type="EMBL" id="RXN19014.1"/>
    </source>
</evidence>